<protein>
    <submittedName>
        <fullName evidence="2">Membrane protein</fullName>
    </submittedName>
</protein>
<accession>A0A0B1Q0U1</accession>
<dbReference type="OrthoDB" id="9796962at2"/>
<dbReference type="EMBL" id="JRFJ01000004">
    <property type="protein sequence ID" value="KHJ53984.1"/>
    <property type="molecule type" value="Genomic_DNA"/>
</dbReference>
<dbReference type="Pfam" id="PF04314">
    <property type="entry name" value="PCuAC"/>
    <property type="match status" value="1"/>
</dbReference>
<feature type="chain" id="PRO_5002059553" evidence="1">
    <location>
        <begin position="22"/>
        <end position="167"/>
    </location>
</feature>
<dbReference type="PANTHER" id="PTHR36302:SF1">
    <property type="entry name" value="COPPER CHAPERONE PCU(A)C"/>
    <property type="match status" value="1"/>
</dbReference>
<evidence type="ECO:0000313" key="2">
    <source>
        <dbReference type="EMBL" id="KHJ53984.1"/>
    </source>
</evidence>
<proteinExistence type="predicted"/>
<dbReference type="STRING" id="370622.LA66_15525"/>
<dbReference type="RefSeq" id="WP_028034400.1">
    <property type="nucleotide sequence ID" value="NZ_BBWQ01000022.1"/>
</dbReference>
<reference evidence="2 3" key="1">
    <citation type="submission" date="2014-09" db="EMBL/GenBank/DDBJ databases">
        <title>Isolation and characterization of Aurantimonas altamirensis ON-56566 from clinical sample following a dog bite.</title>
        <authorList>
            <person name="Eshaghi A."/>
            <person name="Li A."/>
            <person name="Shahinas D."/>
            <person name="Bahn P."/>
            <person name="Kus J.V."/>
            <person name="Patel S.N."/>
        </authorList>
    </citation>
    <scope>NUCLEOTIDE SEQUENCE [LARGE SCALE GENOMIC DNA]</scope>
    <source>
        <strain evidence="2 3">ON-56566</strain>
    </source>
</reference>
<dbReference type="Gene3D" id="2.60.40.1890">
    <property type="entry name" value="PCu(A)C copper chaperone"/>
    <property type="match status" value="1"/>
</dbReference>
<dbReference type="PANTHER" id="PTHR36302">
    <property type="entry name" value="BLR7088 PROTEIN"/>
    <property type="match status" value="1"/>
</dbReference>
<name>A0A0B1Q0U1_9HYPH</name>
<dbReference type="AlphaFoldDB" id="A0A0B1Q0U1"/>
<gene>
    <name evidence="2" type="ORF">LA66_15525</name>
</gene>
<organism evidence="2 3">
    <name type="scientific">Aureimonas altamirensis</name>
    <dbReference type="NCBI Taxonomy" id="370622"/>
    <lineage>
        <taxon>Bacteria</taxon>
        <taxon>Pseudomonadati</taxon>
        <taxon>Pseudomonadota</taxon>
        <taxon>Alphaproteobacteria</taxon>
        <taxon>Hyphomicrobiales</taxon>
        <taxon>Aurantimonadaceae</taxon>
        <taxon>Aureimonas</taxon>
    </lineage>
</organism>
<keyword evidence="1" id="KW-0732">Signal</keyword>
<dbReference type="SUPFAM" id="SSF110087">
    <property type="entry name" value="DR1885-like metal-binding protein"/>
    <property type="match status" value="1"/>
</dbReference>
<evidence type="ECO:0000256" key="1">
    <source>
        <dbReference type="SAM" id="SignalP"/>
    </source>
</evidence>
<feature type="signal peptide" evidence="1">
    <location>
        <begin position="1"/>
        <end position="21"/>
    </location>
</feature>
<evidence type="ECO:0000313" key="3">
    <source>
        <dbReference type="Proteomes" id="UP000030826"/>
    </source>
</evidence>
<comment type="caution">
    <text evidence="2">The sequence shown here is derived from an EMBL/GenBank/DDBJ whole genome shotgun (WGS) entry which is preliminary data.</text>
</comment>
<dbReference type="InterPro" id="IPR058248">
    <property type="entry name" value="Lxx211020-like"/>
</dbReference>
<dbReference type="Proteomes" id="UP000030826">
    <property type="component" value="Unassembled WGS sequence"/>
</dbReference>
<dbReference type="InterPro" id="IPR007410">
    <property type="entry name" value="LpqE-like"/>
</dbReference>
<sequence>MTSLRALSAAFLALAVSISPAVGHDFQAGSITINHPWSRATPPVTPVAGGYLTLTNDGDMADRLVSISSPLSDRVEIHESTVSDGVASMRPVQNGIEIGAGETVELQPGGMHIMFLKPSRPLKDGERFAATLVFEQAGAIDVEFVVQNMGARPESANEHDGHGEAVQ</sequence>
<dbReference type="InterPro" id="IPR036182">
    <property type="entry name" value="PCuAC_sf"/>
</dbReference>